<comment type="caution">
    <text evidence="2">The sequence shown here is derived from an EMBL/GenBank/DDBJ whole genome shotgun (WGS) entry which is preliminary data.</text>
</comment>
<evidence type="ECO:0000313" key="2">
    <source>
        <dbReference type="EMBL" id="GAG14732.1"/>
    </source>
</evidence>
<feature type="coiled-coil region" evidence="1">
    <location>
        <begin position="34"/>
        <end position="138"/>
    </location>
</feature>
<dbReference type="Gene3D" id="1.10.287.1490">
    <property type="match status" value="1"/>
</dbReference>
<evidence type="ECO:0000256" key="1">
    <source>
        <dbReference type="SAM" id="Coils"/>
    </source>
</evidence>
<protein>
    <submittedName>
        <fullName evidence="2">Uncharacterized protein</fullName>
    </submittedName>
</protein>
<sequence length="158" mass="18203">ELQKRKERILGGKSADELEIGKSMYQEMMEPKNAADYLDEIAALKVRVQELEDEVSRLKEKVADVKEGKNIPLIATDEVVEELQTEIEVWKEKYKYLKEMAEKGEGDMIPLTGDTEELLNLNNRAIELEAQVKKYKSKYDDAIILAEKTIAELKKTRK</sequence>
<dbReference type="AlphaFoldDB" id="X0VUB1"/>
<gene>
    <name evidence="2" type="ORF">S01H1_57721</name>
</gene>
<name>X0VUB1_9ZZZZ</name>
<accession>X0VUB1</accession>
<dbReference type="EMBL" id="BARS01037660">
    <property type="protein sequence ID" value="GAG14732.1"/>
    <property type="molecule type" value="Genomic_DNA"/>
</dbReference>
<organism evidence="2">
    <name type="scientific">marine sediment metagenome</name>
    <dbReference type="NCBI Taxonomy" id="412755"/>
    <lineage>
        <taxon>unclassified sequences</taxon>
        <taxon>metagenomes</taxon>
        <taxon>ecological metagenomes</taxon>
    </lineage>
</organism>
<reference evidence="2" key="1">
    <citation type="journal article" date="2014" name="Front. Microbiol.">
        <title>High frequency of phylogenetically diverse reductive dehalogenase-homologous genes in deep subseafloor sedimentary metagenomes.</title>
        <authorList>
            <person name="Kawai M."/>
            <person name="Futagami T."/>
            <person name="Toyoda A."/>
            <person name="Takaki Y."/>
            <person name="Nishi S."/>
            <person name="Hori S."/>
            <person name="Arai W."/>
            <person name="Tsubouchi T."/>
            <person name="Morono Y."/>
            <person name="Uchiyama I."/>
            <person name="Ito T."/>
            <person name="Fujiyama A."/>
            <person name="Inagaki F."/>
            <person name="Takami H."/>
        </authorList>
    </citation>
    <scope>NUCLEOTIDE SEQUENCE</scope>
    <source>
        <strain evidence="2">Expedition CK06-06</strain>
    </source>
</reference>
<feature type="non-terminal residue" evidence="2">
    <location>
        <position position="1"/>
    </location>
</feature>
<keyword evidence="1" id="KW-0175">Coiled coil</keyword>
<proteinExistence type="predicted"/>